<reference evidence="3 4" key="1">
    <citation type="submission" date="2020-04" db="EMBL/GenBank/DDBJ databases">
        <title>MicrobeNet Type strains.</title>
        <authorList>
            <person name="Nicholson A.C."/>
        </authorList>
    </citation>
    <scope>NUCLEOTIDE SEQUENCE [LARGE SCALE GENOMIC DNA]</scope>
    <source>
        <strain evidence="3 4">DSM 40738</strain>
    </source>
</reference>
<evidence type="ECO:0000256" key="1">
    <source>
        <dbReference type="SAM" id="MobiDB-lite"/>
    </source>
</evidence>
<dbReference type="AlphaFoldDB" id="A0AA44IFD8"/>
<accession>A0AA44IFD8</accession>
<sequence length="150" mass="15781">MICDGRATPVKVATAANVNDITPALALTDGIPPVAGRPGRPRRRPEVLLGDKGYNSGPTAANCASAGSSRSSPAEVPRTSRVWASSATSWSRSPPCSTSSNASSSAGTTNRTSRRLRLTRLRSDLLKRLQEDPNMIVLRACSDYCALPDG</sequence>
<evidence type="ECO:0000313" key="4">
    <source>
        <dbReference type="Proteomes" id="UP000570003"/>
    </source>
</evidence>
<feature type="region of interest" description="Disordered" evidence="1">
    <location>
        <begin position="29"/>
        <end position="116"/>
    </location>
</feature>
<dbReference type="EMBL" id="JAAXOU010000317">
    <property type="protein sequence ID" value="NKY16268.1"/>
    <property type="molecule type" value="Genomic_DNA"/>
</dbReference>
<proteinExistence type="predicted"/>
<dbReference type="Pfam" id="PF01609">
    <property type="entry name" value="DDE_Tnp_1"/>
    <property type="match status" value="1"/>
</dbReference>
<protein>
    <submittedName>
        <fullName evidence="3">Transposase</fullName>
    </submittedName>
</protein>
<evidence type="ECO:0000259" key="2">
    <source>
        <dbReference type="Pfam" id="PF01609"/>
    </source>
</evidence>
<dbReference type="InterPro" id="IPR002559">
    <property type="entry name" value="Transposase_11"/>
</dbReference>
<dbReference type="GO" id="GO:0003677">
    <property type="term" value="F:DNA binding"/>
    <property type="evidence" value="ECO:0007669"/>
    <property type="project" value="InterPro"/>
</dbReference>
<dbReference type="RefSeq" id="WP_168440499.1">
    <property type="nucleotide sequence ID" value="NZ_JAAXOU010000317.1"/>
</dbReference>
<dbReference type="GO" id="GO:0006313">
    <property type="term" value="P:DNA transposition"/>
    <property type="evidence" value="ECO:0007669"/>
    <property type="project" value="InterPro"/>
</dbReference>
<feature type="compositionally biased region" description="Low complexity" evidence="1">
    <location>
        <begin position="88"/>
        <end position="111"/>
    </location>
</feature>
<gene>
    <name evidence="3" type="ORF">HGA06_19685</name>
</gene>
<feature type="domain" description="Transposase IS4-like" evidence="2">
    <location>
        <begin position="2"/>
        <end position="103"/>
    </location>
</feature>
<dbReference type="Proteomes" id="UP000570003">
    <property type="component" value="Unassembled WGS sequence"/>
</dbReference>
<comment type="caution">
    <text evidence="3">The sequence shown here is derived from an EMBL/GenBank/DDBJ whole genome shotgun (WGS) entry which is preliminary data.</text>
</comment>
<evidence type="ECO:0000313" key="3">
    <source>
        <dbReference type="EMBL" id="NKY16268.1"/>
    </source>
</evidence>
<keyword evidence="4" id="KW-1185">Reference proteome</keyword>
<organism evidence="3 4">
    <name type="scientific">Streptomyces somaliensis (strain ATCC 33201 / DSM 40738 / JCM 12659 / KCTC 9044 / NCTC 11332 / NRRL B-12077 / IP 733)</name>
    <dbReference type="NCBI Taxonomy" id="1134445"/>
    <lineage>
        <taxon>Bacteria</taxon>
        <taxon>Bacillati</taxon>
        <taxon>Actinomycetota</taxon>
        <taxon>Actinomycetes</taxon>
        <taxon>Kitasatosporales</taxon>
        <taxon>Streptomycetaceae</taxon>
        <taxon>Streptomyces</taxon>
    </lineage>
</organism>
<name>A0AA44IFD8_STRE0</name>
<dbReference type="GO" id="GO:0004803">
    <property type="term" value="F:transposase activity"/>
    <property type="evidence" value="ECO:0007669"/>
    <property type="project" value="InterPro"/>
</dbReference>